<organism evidence="1 2">
    <name type="scientific">Scortum barcoo</name>
    <name type="common">barcoo grunter</name>
    <dbReference type="NCBI Taxonomy" id="214431"/>
    <lineage>
        <taxon>Eukaryota</taxon>
        <taxon>Metazoa</taxon>
        <taxon>Chordata</taxon>
        <taxon>Craniata</taxon>
        <taxon>Vertebrata</taxon>
        <taxon>Euteleostomi</taxon>
        <taxon>Actinopterygii</taxon>
        <taxon>Neopterygii</taxon>
        <taxon>Teleostei</taxon>
        <taxon>Neoteleostei</taxon>
        <taxon>Acanthomorphata</taxon>
        <taxon>Eupercaria</taxon>
        <taxon>Centrarchiformes</taxon>
        <taxon>Terapontoidei</taxon>
        <taxon>Terapontidae</taxon>
        <taxon>Scortum</taxon>
    </lineage>
</organism>
<keyword evidence="2" id="KW-1185">Reference proteome</keyword>
<reference evidence="1" key="1">
    <citation type="submission" date="2022-04" db="EMBL/GenBank/DDBJ databases">
        <title>Jade perch genome.</title>
        <authorList>
            <person name="Chao B."/>
        </authorList>
    </citation>
    <scope>NUCLEOTIDE SEQUENCE</scope>
    <source>
        <strain evidence="1">CB-2022</strain>
    </source>
</reference>
<evidence type="ECO:0000313" key="1">
    <source>
        <dbReference type="EMBL" id="KAI3377593.1"/>
    </source>
</evidence>
<dbReference type="Proteomes" id="UP000831701">
    <property type="component" value="Chromosome 1"/>
</dbReference>
<comment type="caution">
    <text evidence="1">The sequence shown here is derived from an EMBL/GenBank/DDBJ whole genome shotgun (WGS) entry which is preliminary data.</text>
</comment>
<dbReference type="EMBL" id="CM041531">
    <property type="protein sequence ID" value="KAI3377593.1"/>
    <property type="molecule type" value="Genomic_DNA"/>
</dbReference>
<sequence length="487" mass="52714">GSSKTDRGRSMDSEVEAMDASLDSPLSPSHLTGLGMNCLLGQKYRHSGPGLASPQEYNQWLPYRHDASLLPMKEDLAFWLNTLMGVDLTADSLIERLDNGVLLCQLAQLLQEKMIHTNNGKPFMRRVIHWRADATSGSFFARDNTANFLYWCRKIGVDEAYLFESEDLVLHKQPREVCLCLMELGRIAARYEVEPPGLVKLEREIEREEAGCLSPSSRLPFSFFPPTSLYSPSQSSPPPTPSPPPPPAPAPLTPSATCLSETLAASLSSDLPSATTNPAPECLSPPQSSLSATNPCTTTASTQTPLFSSSCATNTSAAAPLSAPSPGQTPASTATVSSGTVNNHTPTATPPIAPSPAALTPRSSGKSRRRSTGASDILDDIVKNITENPPCSCPTRFPVEKQAAKGCYRVGDKVLYIRMLNERHVMVRVGGGWETFISYLQKHDPCRGGGPVSRSDFRICRDKVKPPTLNISPDSYMVVGTHYRGKK</sequence>
<evidence type="ECO:0000313" key="2">
    <source>
        <dbReference type="Proteomes" id="UP000831701"/>
    </source>
</evidence>
<protein>
    <submittedName>
        <fullName evidence="1">Uncharacterized protein</fullName>
    </submittedName>
</protein>
<gene>
    <name evidence="1" type="ORF">L3Q82_008759</name>
</gene>
<name>A0ACB8XCY1_9TELE</name>
<feature type="non-terminal residue" evidence="1">
    <location>
        <position position="1"/>
    </location>
</feature>
<proteinExistence type="predicted"/>
<accession>A0ACB8XCY1</accession>